<dbReference type="PANTHER" id="PTHR46401">
    <property type="entry name" value="GLYCOSYLTRANSFERASE WBBK-RELATED"/>
    <property type="match status" value="1"/>
</dbReference>
<gene>
    <name evidence="3" type="ORF">D1Z90_11660</name>
</gene>
<dbReference type="SUPFAM" id="SSF53756">
    <property type="entry name" value="UDP-Glycosyltransferase/glycogen phosphorylase"/>
    <property type="match status" value="1"/>
</dbReference>
<dbReference type="OrthoDB" id="9802525at2"/>
<dbReference type="InterPro" id="IPR001296">
    <property type="entry name" value="Glyco_trans_1"/>
</dbReference>
<dbReference type="GO" id="GO:0009103">
    <property type="term" value="P:lipopolysaccharide biosynthetic process"/>
    <property type="evidence" value="ECO:0007669"/>
    <property type="project" value="TreeGrafter"/>
</dbReference>
<evidence type="ECO:0000256" key="1">
    <source>
        <dbReference type="ARBA" id="ARBA00022679"/>
    </source>
</evidence>
<dbReference type="Pfam" id="PF00534">
    <property type="entry name" value="Glycos_transf_1"/>
    <property type="match status" value="1"/>
</dbReference>
<protein>
    <submittedName>
        <fullName evidence="3">Glycosyltransferase family 1 protein</fullName>
    </submittedName>
</protein>
<dbReference type="AlphaFoldDB" id="A0A418YDW8"/>
<proteinExistence type="predicted"/>
<evidence type="ECO:0000259" key="2">
    <source>
        <dbReference type="Pfam" id="PF00534"/>
    </source>
</evidence>
<keyword evidence="4" id="KW-1185">Reference proteome</keyword>
<dbReference type="EMBL" id="QZCH01000014">
    <property type="protein sequence ID" value="RJG42740.1"/>
    <property type="molecule type" value="Genomic_DNA"/>
</dbReference>
<dbReference type="PANTHER" id="PTHR46401:SF2">
    <property type="entry name" value="GLYCOSYLTRANSFERASE WBBK-RELATED"/>
    <property type="match status" value="1"/>
</dbReference>
<organism evidence="3 4">
    <name type="scientific">Motilimonas pumila</name>
    <dbReference type="NCBI Taxonomy" id="2303987"/>
    <lineage>
        <taxon>Bacteria</taxon>
        <taxon>Pseudomonadati</taxon>
        <taxon>Pseudomonadota</taxon>
        <taxon>Gammaproteobacteria</taxon>
        <taxon>Alteromonadales</taxon>
        <taxon>Alteromonadales genera incertae sedis</taxon>
        <taxon>Motilimonas</taxon>
    </lineage>
</organism>
<evidence type="ECO:0000313" key="3">
    <source>
        <dbReference type="EMBL" id="RJG42740.1"/>
    </source>
</evidence>
<comment type="caution">
    <text evidence="3">The sequence shown here is derived from an EMBL/GenBank/DDBJ whole genome shotgun (WGS) entry which is preliminary data.</text>
</comment>
<reference evidence="3 4" key="1">
    <citation type="submission" date="2018-09" db="EMBL/GenBank/DDBJ databases">
        <authorList>
            <person name="Wang F."/>
        </authorList>
    </citation>
    <scope>NUCLEOTIDE SEQUENCE [LARGE SCALE GENOMIC DNA]</scope>
    <source>
        <strain evidence="3 4">PLHSC7-2</strain>
    </source>
</reference>
<dbReference type="GO" id="GO:0016757">
    <property type="term" value="F:glycosyltransferase activity"/>
    <property type="evidence" value="ECO:0007669"/>
    <property type="project" value="InterPro"/>
</dbReference>
<sequence>MKIVLSGVNLVEGGTLRVFKDAILAFSKNNDIELICLVHRQALFSDVTAHNVSFLEFPSIKSSWLKRCWFEYFHCKNLSKNLNADIWFAMHDMTPNVTAKKRFVYCHNPSPFYTAVKVDYRFEYKMVLFSFFYKWLYQLNIKKNDAVVCQQSWIAEYFKTELGAKKAIIAKPVSKKTQITSTENTTQLVATNKKVTFFYPALARTFKNFELVLDAFLHLKTNAPDCYNKVELVLTIDKGSNQYAQHLVKKYHTLENVTFLGQQPYDEILKLYNRTEVVIFPSKLETWGLPISEAKEHGKPLILVDLPYAHETLGNYDKAHFVDADDPIALAKSITQICNGTDIFSAHQHKQHGTVVENWTQLLSIITQD</sequence>
<dbReference type="Gene3D" id="3.40.50.2000">
    <property type="entry name" value="Glycogen Phosphorylase B"/>
    <property type="match status" value="2"/>
</dbReference>
<evidence type="ECO:0000313" key="4">
    <source>
        <dbReference type="Proteomes" id="UP000283255"/>
    </source>
</evidence>
<keyword evidence="1 3" id="KW-0808">Transferase</keyword>
<feature type="domain" description="Glycosyl transferase family 1" evidence="2">
    <location>
        <begin position="189"/>
        <end position="340"/>
    </location>
</feature>
<accession>A0A418YDW8</accession>
<name>A0A418YDW8_9GAMM</name>
<reference evidence="3 4" key="2">
    <citation type="submission" date="2019-01" db="EMBL/GenBank/DDBJ databases">
        <title>Motilimonas pumilus sp. nov., isolated from the gut of sea cucumber (Apostichopus japonicus).</title>
        <authorList>
            <person name="Wang F.-Q."/>
            <person name="Ren L.-H."/>
            <person name="Lin Y.-W."/>
            <person name="Sun G.-H."/>
            <person name="Du Z.-J."/>
            <person name="Zhao J.-X."/>
            <person name="Liu X.-J."/>
            <person name="Liu L.-J."/>
        </authorList>
    </citation>
    <scope>NUCLEOTIDE SEQUENCE [LARGE SCALE GENOMIC DNA]</scope>
    <source>
        <strain evidence="3 4">PLHSC7-2</strain>
    </source>
</reference>
<dbReference type="Proteomes" id="UP000283255">
    <property type="component" value="Unassembled WGS sequence"/>
</dbReference>
<dbReference type="RefSeq" id="WP_119910942.1">
    <property type="nucleotide sequence ID" value="NZ_QZCH01000014.1"/>
</dbReference>